<sequence>MSQTRTARRPILATAALTAVLSLGLTACGPGGEEAPESPTAAPSDTASASASATESMPVTESASPSDSATGSPSASSAPSGSPSASPSASETAQGATEATVYWVAMDNLEGIEFPGCGDSSLMESTAPVSGAGAVGDPSFVEAGLQVLLDQTEYEVGSGLTNSLYQSELEVTEVSISGDTVTVDLTGTPISAGTCDDPRIIAQLENTALANAGVDTADILLDGTPIQEAMSQKGS</sequence>
<organism evidence="4 5">
    <name type="scientific">Citricoccus parietis</name>
    <dbReference type="NCBI Taxonomy" id="592307"/>
    <lineage>
        <taxon>Bacteria</taxon>
        <taxon>Bacillati</taxon>
        <taxon>Actinomycetota</taxon>
        <taxon>Actinomycetes</taxon>
        <taxon>Micrococcales</taxon>
        <taxon>Micrococcaceae</taxon>
        <taxon>Citricoccus</taxon>
    </lineage>
</organism>
<name>A0ABV6F809_9MICC</name>
<keyword evidence="2" id="KW-0732">Signal</keyword>
<accession>A0ABV6F809</accession>
<evidence type="ECO:0000259" key="3">
    <source>
        <dbReference type="Pfam" id="PF10646"/>
    </source>
</evidence>
<dbReference type="InterPro" id="IPR019606">
    <property type="entry name" value="GerMN"/>
</dbReference>
<dbReference type="EMBL" id="JBHLWH010000042">
    <property type="protein sequence ID" value="MFC0249669.1"/>
    <property type="molecule type" value="Genomic_DNA"/>
</dbReference>
<reference evidence="4 5" key="1">
    <citation type="submission" date="2024-09" db="EMBL/GenBank/DDBJ databases">
        <authorList>
            <person name="Sun Q."/>
            <person name="Mori K."/>
        </authorList>
    </citation>
    <scope>NUCLEOTIDE SEQUENCE [LARGE SCALE GENOMIC DNA]</scope>
    <source>
        <strain evidence="4 5">CCM 7609</strain>
    </source>
</reference>
<feature type="domain" description="GerMN" evidence="3">
    <location>
        <begin position="138"/>
        <end position="226"/>
    </location>
</feature>
<protein>
    <submittedName>
        <fullName evidence="4">GerMN domain-containing protein</fullName>
    </submittedName>
</protein>
<evidence type="ECO:0000256" key="2">
    <source>
        <dbReference type="SAM" id="SignalP"/>
    </source>
</evidence>
<dbReference type="PROSITE" id="PS51257">
    <property type="entry name" value="PROKAR_LIPOPROTEIN"/>
    <property type="match status" value="1"/>
</dbReference>
<comment type="caution">
    <text evidence="4">The sequence shown here is derived from an EMBL/GenBank/DDBJ whole genome shotgun (WGS) entry which is preliminary data.</text>
</comment>
<feature type="region of interest" description="Disordered" evidence="1">
    <location>
        <begin position="28"/>
        <end position="93"/>
    </location>
</feature>
<keyword evidence="5" id="KW-1185">Reference proteome</keyword>
<evidence type="ECO:0000256" key="1">
    <source>
        <dbReference type="SAM" id="MobiDB-lite"/>
    </source>
</evidence>
<feature type="chain" id="PRO_5047263060" evidence="2">
    <location>
        <begin position="28"/>
        <end position="235"/>
    </location>
</feature>
<evidence type="ECO:0000313" key="4">
    <source>
        <dbReference type="EMBL" id="MFC0249669.1"/>
    </source>
</evidence>
<dbReference type="Pfam" id="PF10646">
    <property type="entry name" value="Germane"/>
    <property type="match status" value="1"/>
</dbReference>
<feature type="signal peptide" evidence="2">
    <location>
        <begin position="1"/>
        <end position="27"/>
    </location>
</feature>
<dbReference type="Proteomes" id="UP001589766">
    <property type="component" value="Unassembled WGS sequence"/>
</dbReference>
<evidence type="ECO:0000313" key="5">
    <source>
        <dbReference type="Proteomes" id="UP001589766"/>
    </source>
</evidence>
<proteinExistence type="predicted"/>
<feature type="compositionally biased region" description="Low complexity" evidence="1">
    <location>
        <begin position="37"/>
        <end position="90"/>
    </location>
</feature>
<gene>
    <name evidence="4" type="ORF">ACFFIO_14280</name>
</gene>
<dbReference type="RefSeq" id="WP_378042811.1">
    <property type="nucleotide sequence ID" value="NZ_JBHLWH010000042.1"/>
</dbReference>